<dbReference type="GO" id="GO:0009307">
    <property type="term" value="P:DNA restriction-modification system"/>
    <property type="evidence" value="ECO:0007669"/>
    <property type="project" value="UniProtKB-KW"/>
</dbReference>
<dbReference type="PROSITE" id="PS00092">
    <property type="entry name" value="N6_MTASE"/>
    <property type="match status" value="1"/>
</dbReference>
<dbReference type="InterPro" id="IPR003356">
    <property type="entry name" value="DNA_methylase_A-5"/>
</dbReference>
<keyword evidence="1" id="KW-0680">Restriction system</keyword>
<dbReference type="InterPro" id="IPR052916">
    <property type="entry name" value="Type-I_RE_MTase_Subunit"/>
</dbReference>
<dbReference type="GO" id="GO:0003677">
    <property type="term" value="F:DNA binding"/>
    <property type="evidence" value="ECO:0007669"/>
    <property type="project" value="InterPro"/>
</dbReference>
<dbReference type="EMBL" id="BARS01009596">
    <property type="protein sequence ID" value="GAF76874.1"/>
    <property type="molecule type" value="Genomic_DNA"/>
</dbReference>
<dbReference type="GO" id="GO:0008170">
    <property type="term" value="F:N-methyltransferase activity"/>
    <property type="evidence" value="ECO:0007669"/>
    <property type="project" value="InterPro"/>
</dbReference>
<accession>X0S792</accession>
<feature type="non-terminal residue" evidence="3">
    <location>
        <position position="299"/>
    </location>
</feature>
<dbReference type="InterPro" id="IPR002052">
    <property type="entry name" value="DNA_methylase_N6_adenine_CS"/>
</dbReference>
<dbReference type="Gene3D" id="3.40.50.150">
    <property type="entry name" value="Vaccinia Virus protein VP39"/>
    <property type="match status" value="1"/>
</dbReference>
<comment type="caution">
    <text evidence="3">The sequence shown here is derived from an EMBL/GenBank/DDBJ whole genome shotgun (WGS) entry which is preliminary data.</text>
</comment>
<dbReference type="PANTHER" id="PTHR42998">
    <property type="entry name" value="TYPE I RESTRICTION ENZYME HINDVIIP M PROTEIN-RELATED"/>
    <property type="match status" value="1"/>
</dbReference>
<dbReference type="GO" id="GO:0032259">
    <property type="term" value="P:methylation"/>
    <property type="evidence" value="ECO:0007669"/>
    <property type="project" value="InterPro"/>
</dbReference>
<evidence type="ECO:0000259" key="2">
    <source>
        <dbReference type="Pfam" id="PF02384"/>
    </source>
</evidence>
<gene>
    <name evidence="3" type="ORF">S01H1_18012</name>
</gene>
<dbReference type="AlphaFoldDB" id="X0S792"/>
<evidence type="ECO:0000313" key="3">
    <source>
        <dbReference type="EMBL" id="GAF76874.1"/>
    </source>
</evidence>
<feature type="domain" description="DNA methylase adenine-specific" evidence="2">
    <location>
        <begin position="25"/>
        <end position="180"/>
    </location>
</feature>
<name>X0S792_9ZZZZ</name>
<dbReference type="InterPro" id="IPR029063">
    <property type="entry name" value="SAM-dependent_MTases_sf"/>
</dbReference>
<dbReference type="PANTHER" id="PTHR42998:SF1">
    <property type="entry name" value="TYPE I RESTRICTION ENZYME HINDI METHYLASE SUBUNIT"/>
    <property type="match status" value="1"/>
</dbReference>
<organism evidence="3">
    <name type="scientific">marine sediment metagenome</name>
    <dbReference type="NCBI Taxonomy" id="412755"/>
    <lineage>
        <taxon>unclassified sequences</taxon>
        <taxon>metagenomes</taxon>
        <taxon>ecological metagenomes</taxon>
    </lineage>
</organism>
<reference evidence="3" key="1">
    <citation type="journal article" date="2014" name="Front. Microbiol.">
        <title>High frequency of phylogenetically diverse reductive dehalogenase-homologous genes in deep subseafloor sedimentary metagenomes.</title>
        <authorList>
            <person name="Kawai M."/>
            <person name="Futagami T."/>
            <person name="Toyoda A."/>
            <person name="Takaki Y."/>
            <person name="Nishi S."/>
            <person name="Hori S."/>
            <person name="Arai W."/>
            <person name="Tsubouchi T."/>
            <person name="Morono Y."/>
            <person name="Uchiyama I."/>
            <person name="Ito T."/>
            <person name="Fujiyama A."/>
            <person name="Inagaki F."/>
            <person name="Takami H."/>
        </authorList>
    </citation>
    <scope>NUCLEOTIDE SEQUENCE</scope>
    <source>
        <strain evidence="3">Expedition CK06-06</strain>
    </source>
</reference>
<dbReference type="PRINTS" id="PR00507">
    <property type="entry name" value="N12N6MTFRASE"/>
</dbReference>
<proteinExistence type="predicted"/>
<sequence>MDKDIFLTKIAKLYLEILSAGKSNVICEDSLDQTSYRTQAKKLIKNNKFDYIFTNPPFGAKIPIDNDDTLGLYELGHAWKNIGGSKWEMQSKLAKRQPPQVLFIERCVQLLNEGGKLGIVLPEGIFGNPSDRYIWEYLKSYGKILGIVSLDQNTFQPYTCNKTSILLFQKLKDVPKDYRIDFAIVDNVGHDKDGKVLHELNKDGSKKLDAEGVPIINDDLLDLHFKLRECEDFNYEKEQDVFKMKYSDIKSNIFIPYYYTGVEKTLKKLADDKNFALFSFKDLVDKDIVFVNKNGYIPR</sequence>
<dbReference type="SUPFAM" id="SSF53335">
    <property type="entry name" value="S-adenosyl-L-methionine-dependent methyltransferases"/>
    <property type="match status" value="1"/>
</dbReference>
<evidence type="ECO:0000256" key="1">
    <source>
        <dbReference type="ARBA" id="ARBA00022747"/>
    </source>
</evidence>
<protein>
    <recommendedName>
        <fullName evidence="2">DNA methylase adenine-specific domain-containing protein</fullName>
    </recommendedName>
</protein>
<dbReference type="Pfam" id="PF02384">
    <property type="entry name" value="N6_Mtase"/>
    <property type="match status" value="1"/>
</dbReference>